<name>A0A6J5N9S9_9CAUD</name>
<dbReference type="EMBL" id="LR796575">
    <property type="protein sequence ID" value="CAB4152379.1"/>
    <property type="molecule type" value="Genomic_DNA"/>
</dbReference>
<reference evidence="1" key="1">
    <citation type="submission" date="2020-04" db="EMBL/GenBank/DDBJ databases">
        <authorList>
            <person name="Chiriac C."/>
            <person name="Salcher M."/>
            <person name="Ghai R."/>
            <person name="Kavagutti S V."/>
        </authorList>
    </citation>
    <scope>NUCLEOTIDE SEQUENCE</scope>
</reference>
<evidence type="ECO:0000313" key="1">
    <source>
        <dbReference type="EMBL" id="CAB4152379.1"/>
    </source>
</evidence>
<accession>A0A6J5N9S9</accession>
<protein>
    <submittedName>
        <fullName evidence="1">Uncharacterized protein</fullName>
    </submittedName>
</protein>
<organism evidence="1">
    <name type="scientific">uncultured Caudovirales phage</name>
    <dbReference type="NCBI Taxonomy" id="2100421"/>
    <lineage>
        <taxon>Viruses</taxon>
        <taxon>Duplodnaviria</taxon>
        <taxon>Heunggongvirae</taxon>
        <taxon>Uroviricota</taxon>
        <taxon>Caudoviricetes</taxon>
        <taxon>Peduoviridae</taxon>
        <taxon>Maltschvirus</taxon>
        <taxon>Maltschvirus maltsch</taxon>
    </lineage>
</organism>
<sequence>MPVIKCSNGKWRVGSGACIYDTQEKATEVWQAILAGGKFAENSYTDYPEAASNNAKRALKWAEKNGWGSCGEATGKARANQLANREAISRDTIARMASFKRHQQHKDVPYSEGCGGLMWDAWGGDAGIEWAIRKLEQIDKK</sequence>
<gene>
    <name evidence="1" type="ORF">UFOVP617_12</name>
</gene>
<proteinExistence type="predicted"/>